<reference evidence="2 3" key="1">
    <citation type="submission" date="2014-03" db="EMBL/GenBank/DDBJ databases">
        <title>Bradyrhizobium valentinum sp. nov., isolated from effective nodules of Lupinus mariae-josephae, a lupine endemic of basic-lime soils in Eastern Spain.</title>
        <authorList>
            <person name="Duran D."/>
            <person name="Rey L."/>
            <person name="Navarro A."/>
            <person name="Busquets A."/>
            <person name="Imperial J."/>
            <person name="Ruiz-Argueso T."/>
        </authorList>
    </citation>
    <scope>NUCLEOTIDE SEQUENCE [LARGE SCALE GENOMIC DNA]</scope>
    <source>
        <strain evidence="2 3">CCBAU 23086</strain>
    </source>
</reference>
<protein>
    <submittedName>
        <fullName evidence="2">GNAT family acetyltransferase</fullName>
    </submittedName>
</protein>
<dbReference type="PROSITE" id="PS51186">
    <property type="entry name" value="GNAT"/>
    <property type="match status" value="1"/>
</dbReference>
<dbReference type="GO" id="GO:0016747">
    <property type="term" value="F:acyltransferase activity, transferring groups other than amino-acyl groups"/>
    <property type="evidence" value="ECO:0007669"/>
    <property type="project" value="InterPro"/>
</dbReference>
<organism evidence="2 3">
    <name type="scientific">Bradyrhizobium lablabi</name>
    <dbReference type="NCBI Taxonomy" id="722472"/>
    <lineage>
        <taxon>Bacteria</taxon>
        <taxon>Pseudomonadati</taxon>
        <taxon>Pseudomonadota</taxon>
        <taxon>Alphaproteobacteria</taxon>
        <taxon>Hyphomicrobiales</taxon>
        <taxon>Nitrobacteraceae</taxon>
        <taxon>Bradyrhizobium</taxon>
    </lineage>
</organism>
<dbReference type="Proteomes" id="UP000051660">
    <property type="component" value="Unassembled WGS sequence"/>
</dbReference>
<keyword evidence="2" id="KW-0808">Transferase</keyword>
<sequence length="154" mass="16764">MDMLVKLYALPSSRDVFERLGKAGITTRRALAPEKHKVVAWVRQNFSEAWASEVDVAFARQPVSCFIAIRQKSILGFACHDATCPNFFGPTGVDANERKHGIGKALLFNCLEAMKQQGYGYAIIGGVGPAEFYAKTVGAIPIEGSEPGIYRGLL</sequence>
<dbReference type="CDD" id="cd04301">
    <property type="entry name" value="NAT_SF"/>
    <property type="match status" value="1"/>
</dbReference>
<evidence type="ECO:0000259" key="1">
    <source>
        <dbReference type="PROSITE" id="PS51186"/>
    </source>
</evidence>
<dbReference type="OrthoDB" id="4016818at2"/>
<proteinExistence type="predicted"/>
<feature type="domain" description="N-acetyltransferase" evidence="1">
    <location>
        <begin position="25"/>
        <end position="154"/>
    </location>
</feature>
<dbReference type="EMBL" id="LLYB01000046">
    <property type="protein sequence ID" value="KRR26524.1"/>
    <property type="molecule type" value="Genomic_DNA"/>
</dbReference>
<dbReference type="InterPro" id="IPR000182">
    <property type="entry name" value="GNAT_dom"/>
</dbReference>
<dbReference type="Gene3D" id="3.40.630.30">
    <property type="match status" value="1"/>
</dbReference>
<dbReference type="SUPFAM" id="SSF55729">
    <property type="entry name" value="Acyl-CoA N-acyltransferases (Nat)"/>
    <property type="match status" value="1"/>
</dbReference>
<dbReference type="AlphaFoldDB" id="A0A0R3N3H8"/>
<accession>A0A0R3N3H8</accession>
<gene>
    <name evidence="2" type="ORF">CQ14_03335</name>
</gene>
<evidence type="ECO:0000313" key="3">
    <source>
        <dbReference type="Proteomes" id="UP000051660"/>
    </source>
</evidence>
<dbReference type="RefSeq" id="WP_057857200.1">
    <property type="nucleotide sequence ID" value="NZ_LLYB01000046.1"/>
</dbReference>
<comment type="caution">
    <text evidence="2">The sequence shown here is derived from an EMBL/GenBank/DDBJ whole genome shotgun (WGS) entry which is preliminary data.</text>
</comment>
<name>A0A0R3N3H8_9BRAD</name>
<evidence type="ECO:0000313" key="2">
    <source>
        <dbReference type="EMBL" id="KRR26524.1"/>
    </source>
</evidence>
<dbReference type="InterPro" id="IPR016181">
    <property type="entry name" value="Acyl_CoA_acyltransferase"/>
</dbReference>
<dbReference type="Pfam" id="PF00583">
    <property type="entry name" value="Acetyltransf_1"/>
    <property type="match status" value="1"/>
</dbReference>